<proteinExistence type="predicted"/>
<dbReference type="InParanoid" id="A0A4W3GKC7"/>
<evidence type="ECO:0000256" key="2">
    <source>
        <dbReference type="ARBA" id="ARBA00022553"/>
    </source>
</evidence>
<feature type="compositionally biased region" description="Acidic residues" evidence="4">
    <location>
        <begin position="121"/>
        <end position="137"/>
    </location>
</feature>
<protein>
    <submittedName>
        <fullName evidence="6">FYN-binding protein-like</fullName>
    </submittedName>
</protein>
<dbReference type="GO" id="GO:0072659">
    <property type="term" value="P:protein localization to plasma membrane"/>
    <property type="evidence" value="ECO:0007669"/>
    <property type="project" value="TreeGrafter"/>
</dbReference>
<reference evidence="7" key="2">
    <citation type="journal article" date="2007" name="PLoS Biol.">
        <title>Survey sequencing and comparative analysis of the elephant shark (Callorhinchus milii) genome.</title>
        <authorList>
            <person name="Venkatesh B."/>
            <person name="Kirkness E.F."/>
            <person name="Loh Y.H."/>
            <person name="Halpern A.L."/>
            <person name="Lee A.P."/>
            <person name="Johnson J."/>
            <person name="Dandona N."/>
            <person name="Viswanathan L.D."/>
            <person name="Tay A."/>
            <person name="Venter J.C."/>
            <person name="Strausberg R.L."/>
            <person name="Brenner S."/>
        </authorList>
    </citation>
    <scope>NUCLEOTIDE SEQUENCE [LARGE SCALE GENOMIC DNA]</scope>
</reference>
<dbReference type="GO" id="GO:0007229">
    <property type="term" value="P:integrin-mediated signaling pathway"/>
    <property type="evidence" value="ECO:0007669"/>
    <property type="project" value="InterPro"/>
</dbReference>
<dbReference type="Ensembl" id="ENSCMIT00000003676.1">
    <property type="protein sequence ID" value="ENSCMIP00000003537.1"/>
    <property type="gene ID" value="ENSCMIG00000002139.1"/>
</dbReference>
<dbReference type="SUPFAM" id="SSF50044">
    <property type="entry name" value="SH3-domain"/>
    <property type="match status" value="1"/>
</dbReference>
<dbReference type="InterPro" id="IPR043443">
    <property type="entry name" value="FYB1/2-like"/>
</dbReference>
<accession>A0A4W3GKC7</accession>
<dbReference type="PANTHER" id="PTHR16830:SF12">
    <property type="entry name" value="PDZ DOMAIN-CONTAINING PROTEIN"/>
    <property type="match status" value="1"/>
</dbReference>
<reference evidence="6" key="5">
    <citation type="submission" date="2025-09" db="UniProtKB">
        <authorList>
            <consortium name="Ensembl"/>
        </authorList>
    </citation>
    <scope>IDENTIFICATION</scope>
</reference>
<dbReference type="FunFam" id="2.30.30.40:FF:000133">
    <property type="entry name" value="FYN-binding protein-like isoform X2"/>
    <property type="match status" value="1"/>
</dbReference>
<dbReference type="GeneTree" id="ENSGT00530000063460"/>
<dbReference type="PANTHER" id="PTHR16830">
    <property type="entry name" value="SH2 CONTAINING ADAPTOR PRAM-1 RELATED"/>
    <property type="match status" value="1"/>
</dbReference>
<dbReference type="PROSITE" id="PS50002">
    <property type="entry name" value="SH3"/>
    <property type="match status" value="1"/>
</dbReference>
<name>A0A4W3GKC7_CALMI</name>
<evidence type="ECO:0000256" key="1">
    <source>
        <dbReference type="ARBA" id="ARBA00022443"/>
    </source>
</evidence>
<dbReference type="AlphaFoldDB" id="A0A4W3GKC7"/>
<dbReference type="SMART" id="SM00326">
    <property type="entry name" value="SH3"/>
    <property type="match status" value="1"/>
</dbReference>
<evidence type="ECO:0000256" key="3">
    <source>
        <dbReference type="PROSITE-ProRule" id="PRU00192"/>
    </source>
</evidence>
<evidence type="ECO:0000313" key="6">
    <source>
        <dbReference type="Ensembl" id="ENSCMIP00000003537.1"/>
    </source>
</evidence>
<dbReference type="Pfam" id="PF14603">
    <property type="entry name" value="hSH3"/>
    <property type="match status" value="1"/>
</dbReference>
<keyword evidence="7" id="KW-1185">Reference proteome</keyword>
<dbReference type="Proteomes" id="UP000314986">
    <property type="component" value="Unassembled WGS sequence"/>
</dbReference>
<dbReference type="GO" id="GO:0050852">
    <property type="term" value="P:T cell receptor signaling pathway"/>
    <property type="evidence" value="ECO:0007669"/>
    <property type="project" value="TreeGrafter"/>
</dbReference>
<evidence type="ECO:0000313" key="7">
    <source>
        <dbReference type="Proteomes" id="UP000314986"/>
    </source>
</evidence>
<feature type="domain" description="SH3" evidence="5">
    <location>
        <begin position="41"/>
        <end position="102"/>
    </location>
</feature>
<reference evidence="7" key="1">
    <citation type="journal article" date="2006" name="Science">
        <title>Ancient noncoding elements conserved in the human genome.</title>
        <authorList>
            <person name="Venkatesh B."/>
            <person name="Kirkness E.F."/>
            <person name="Loh Y.H."/>
            <person name="Halpern A.L."/>
            <person name="Lee A.P."/>
            <person name="Johnson J."/>
            <person name="Dandona N."/>
            <person name="Viswanathan L.D."/>
            <person name="Tay A."/>
            <person name="Venter J.C."/>
            <person name="Strausberg R.L."/>
            <person name="Brenner S."/>
        </authorList>
    </citation>
    <scope>NUCLEOTIDE SEQUENCE [LARGE SCALE GENOMIC DNA]</scope>
</reference>
<feature type="region of interest" description="Disordered" evidence="4">
    <location>
        <begin position="1"/>
        <end position="29"/>
    </location>
</feature>
<dbReference type="GO" id="GO:0005886">
    <property type="term" value="C:plasma membrane"/>
    <property type="evidence" value="ECO:0007669"/>
    <property type="project" value="InterPro"/>
</dbReference>
<dbReference type="Gene3D" id="2.30.30.40">
    <property type="entry name" value="SH3 Domains"/>
    <property type="match status" value="1"/>
</dbReference>
<reference evidence="6" key="4">
    <citation type="submission" date="2025-08" db="UniProtKB">
        <authorList>
            <consortium name="Ensembl"/>
        </authorList>
    </citation>
    <scope>IDENTIFICATION</scope>
</reference>
<sequence length="137" mass="16097">MEKKREKDDRKRQEQERREQREKEKKEQDIRKRFKVVGAIEVFQMVKASVDYKGGKNDLSFKQGENLEVIRITDNPEGRWLARTMDGCYGYIKVTCVDIDYDDVRKKAIGQPKDTRPQPEADPELYDDVAPVDDITT</sequence>
<dbReference type="STRING" id="7868.ENSCMIP00000003537"/>
<feature type="region of interest" description="Disordered" evidence="4">
    <location>
        <begin position="109"/>
        <end position="137"/>
    </location>
</feature>
<dbReference type="InterPro" id="IPR036028">
    <property type="entry name" value="SH3-like_dom_sf"/>
</dbReference>
<keyword evidence="2" id="KW-0597">Phosphoprotein</keyword>
<dbReference type="OMA" id="RTMDGCY"/>
<organism evidence="6 7">
    <name type="scientific">Callorhinchus milii</name>
    <name type="common">Ghost shark</name>
    <dbReference type="NCBI Taxonomy" id="7868"/>
    <lineage>
        <taxon>Eukaryota</taxon>
        <taxon>Metazoa</taxon>
        <taxon>Chordata</taxon>
        <taxon>Craniata</taxon>
        <taxon>Vertebrata</taxon>
        <taxon>Chondrichthyes</taxon>
        <taxon>Holocephali</taxon>
        <taxon>Chimaeriformes</taxon>
        <taxon>Callorhinchidae</taxon>
        <taxon>Callorhinchus</taxon>
    </lineage>
</organism>
<reference evidence="7" key="3">
    <citation type="journal article" date="2014" name="Nature">
        <title>Elephant shark genome provides unique insights into gnathostome evolution.</title>
        <authorList>
            <consortium name="International Elephant Shark Genome Sequencing Consortium"/>
            <person name="Venkatesh B."/>
            <person name="Lee A.P."/>
            <person name="Ravi V."/>
            <person name="Maurya A.K."/>
            <person name="Lian M.M."/>
            <person name="Swann J.B."/>
            <person name="Ohta Y."/>
            <person name="Flajnik M.F."/>
            <person name="Sutoh Y."/>
            <person name="Kasahara M."/>
            <person name="Hoon S."/>
            <person name="Gangu V."/>
            <person name="Roy S.W."/>
            <person name="Irimia M."/>
            <person name="Korzh V."/>
            <person name="Kondrychyn I."/>
            <person name="Lim Z.W."/>
            <person name="Tay B.H."/>
            <person name="Tohari S."/>
            <person name="Kong K.W."/>
            <person name="Ho S."/>
            <person name="Lorente-Galdos B."/>
            <person name="Quilez J."/>
            <person name="Marques-Bonet T."/>
            <person name="Raney B.J."/>
            <person name="Ingham P.W."/>
            <person name="Tay A."/>
            <person name="Hillier L.W."/>
            <person name="Minx P."/>
            <person name="Boehm T."/>
            <person name="Wilson R.K."/>
            <person name="Brenner S."/>
            <person name="Warren W.C."/>
        </authorList>
    </citation>
    <scope>NUCLEOTIDE SEQUENCE [LARGE SCALE GENOMIC DNA]</scope>
</reference>
<evidence type="ECO:0000259" key="5">
    <source>
        <dbReference type="PROSITE" id="PS50002"/>
    </source>
</evidence>
<evidence type="ECO:0000256" key="4">
    <source>
        <dbReference type="SAM" id="MobiDB-lite"/>
    </source>
</evidence>
<dbReference type="InterPro" id="IPR029294">
    <property type="entry name" value="hSH3"/>
</dbReference>
<keyword evidence="1 3" id="KW-0728">SH3 domain</keyword>
<dbReference type="InterPro" id="IPR001452">
    <property type="entry name" value="SH3_domain"/>
</dbReference>